<dbReference type="AlphaFoldDB" id="A0AAU7DKX8"/>
<dbReference type="InterPro" id="IPR029063">
    <property type="entry name" value="SAM-dependent_MTases_sf"/>
</dbReference>
<dbReference type="GO" id="GO:0032259">
    <property type="term" value="P:methylation"/>
    <property type="evidence" value="ECO:0007669"/>
    <property type="project" value="UniProtKB-KW"/>
</dbReference>
<reference evidence="1" key="1">
    <citation type="submission" date="2023-03" db="EMBL/GenBank/DDBJ databases">
        <title>Edaphobacter sp.</title>
        <authorList>
            <person name="Huber K.J."/>
            <person name="Papendorf J."/>
            <person name="Pilke C."/>
            <person name="Bunk B."/>
            <person name="Sproeer C."/>
            <person name="Pester M."/>
        </authorList>
    </citation>
    <scope>NUCLEOTIDE SEQUENCE</scope>
    <source>
        <strain evidence="1">DSM 110680</strain>
    </source>
</reference>
<protein>
    <submittedName>
        <fullName evidence="1">Class I SAM-dependent methyltransferase</fullName>
        <ecNumber evidence="1">2.1.1.-</ecNumber>
    </submittedName>
</protein>
<evidence type="ECO:0000313" key="1">
    <source>
        <dbReference type="EMBL" id="XBH17762.1"/>
    </source>
</evidence>
<dbReference type="SUPFAM" id="SSF53335">
    <property type="entry name" value="S-adenosyl-L-methionine-dependent methyltransferases"/>
    <property type="match status" value="1"/>
</dbReference>
<organism evidence="1">
    <name type="scientific">Telmatobacter sp. DSM 110680</name>
    <dbReference type="NCBI Taxonomy" id="3036704"/>
    <lineage>
        <taxon>Bacteria</taxon>
        <taxon>Pseudomonadati</taxon>
        <taxon>Acidobacteriota</taxon>
        <taxon>Terriglobia</taxon>
        <taxon>Terriglobales</taxon>
        <taxon>Acidobacteriaceae</taxon>
        <taxon>Telmatobacter</taxon>
    </lineage>
</organism>
<dbReference type="RefSeq" id="WP_348262987.1">
    <property type="nucleotide sequence ID" value="NZ_CP121196.1"/>
</dbReference>
<keyword evidence="1" id="KW-0808">Transferase</keyword>
<name>A0AAU7DKX8_9BACT</name>
<sequence>MSSNLIRSLKNSSKMLLRSVFEAGQRIGVDILPRHFYSEIPDIHALKISSEWKKPRSFVGIPGDVEKQIAWVDQSTASYRSSLKRFEIHADAVRTNGSNEGYGEVEADFLYCFVRAHRPAKIVQIGSGVSTAVCLRAAKDEGYSPRIICIEPYPTEFLKRESAAGRIELVPKKVEDVGAECASWVSAGDLFFVDSSHTLAPAGEVNLIVFEMLPRLAPGTFIHFHDIYFPYDYNPDTLSTALFFQHETALFYAFLLMNEQFEILGSLALLHHQRLSDMMRCFPDMKPMKFDQGLTVEMGQFPSSIFLRRVR</sequence>
<keyword evidence="1" id="KW-0489">Methyltransferase</keyword>
<dbReference type="EMBL" id="CP121196">
    <property type="protein sequence ID" value="XBH17762.1"/>
    <property type="molecule type" value="Genomic_DNA"/>
</dbReference>
<accession>A0AAU7DKX8</accession>
<proteinExistence type="predicted"/>
<dbReference type="EC" id="2.1.1.-" evidence="1"/>
<dbReference type="GO" id="GO:0008168">
    <property type="term" value="F:methyltransferase activity"/>
    <property type="evidence" value="ECO:0007669"/>
    <property type="project" value="UniProtKB-KW"/>
</dbReference>
<dbReference type="Pfam" id="PF13578">
    <property type="entry name" value="Methyltransf_24"/>
    <property type="match status" value="1"/>
</dbReference>
<dbReference type="Gene3D" id="3.40.50.150">
    <property type="entry name" value="Vaccinia Virus protein VP39"/>
    <property type="match status" value="1"/>
</dbReference>
<gene>
    <name evidence="1" type="ORF">P8935_00165</name>
</gene>